<protein>
    <submittedName>
        <fullName evidence="1">Uncharacterized protein</fullName>
    </submittedName>
</protein>
<evidence type="ECO:0000313" key="1">
    <source>
        <dbReference type="EMBL" id="KAJ4435154.1"/>
    </source>
</evidence>
<keyword evidence="2" id="KW-1185">Reference proteome</keyword>
<gene>
    <name evidence="1" type="ORF">ANN_23730</name>
</gene>
<proteinExistence type="predicted"/>
<comment type="caution">
    <text evidence="1">The sequence shown here is derived from an EMBL/GenBank/DDBJ whole genome shotgun (WGS) entry which is preliminary data.</text>
</comment>
<name>A0ABQ8SMU2_PERAM</name>
<sequence length="168" mass="19748">MLNRDYYPVLEFQSLMLARSEFQSLGRAIVKEVDYEEVRWDGIVRIVSWCVFRLWWEDCVVGVALAFGAPGCWFDPDLGRWHLSVLRNADIRKQTHLKDAAETVDKLKKKWAGHVMRLNANRWTHILTTWDPRIGKHNAGRQKTRWTDFDQDSAIYGQEQRKTDNNGN</sequence>
<evidence type="ECO:0000313" key="2">
    <source>
        <dbReference type="Proteomes" id="UP001148838"/>
    </source>
</evidence>
<dbReference type="EMBL" id="JAJSOF020000025">
    <property type="protein sequence ID" value="KAJ4435154.1"/>
    <property type="molecule type" value="Genomic_DNA"/>
</dbReference>
<accession>A0ABQ8SMU2</accession>
<organism evidence="1 2">
    <name type="scientific">Periplaneta americana</name>
    <name type="common">American cockroach</name>
    <name type="synonym">Blatta americana</name>
    <dbReference type="NCBI Taxonomy" id="6978"/>
    <lineage>
        <taxon>Eukaryota</taxon>
        <taxon>Metazoa</taxon>
        <taxon>Ecdysozoa</taxon>
        <taxon>Arthropoda</taxon>
        <taxon>Hexapoda</taxon>
        <taxon>Insecta</taxon>
        <taxon>Pterygota</taxon>
        <taxon>Neoptera</taxon>
        <taxon>Polyneoptera</taxon>
        <taxon>Dictyoptera</taxon>
        <taxon>Blattodea</taxon>
        <taxon>Blattoidea</taxon>
        <taxon>Blattidae</taxon>
        <taxon>Blattinae</taxon>
        <taxon>Periplaneta</taxon>
    </lineage>
</organism>
<dbReference type="Proteomes" id="UP001148838">
    <property type="component" value="Unassembled WGS sequence"/>
</dbReference>
<reference evidence="1 2" key="1">
    <citation type="journal article" date="2022" name="Allergy">
        <title>Genome assembly and annotation of Periplaneta americana reveal a comprehensive cockroach allergen profile.</title>
        <authorList>
            <person name="Wang L."/>
            <person name="Xiong Q."/>
            <person name="Saelim N."/>
            <person name="Wang L."/>
            <person name="Nong W."/>
            <person name="Wan A.T."/>
            <person name="Shi M."/>
            <person name="Liu X."/>
            <person name="Cao Q."/>
            <person name="Hui J.H.L."/>
            <person name="Sookrung N."/>
            <person name="Leung T.F."/>
            <person name="Tungtrongchitr A."/>
            <person name="Tsui S.K.W."/>
        </authorList>
    </citation>
    <scope>NUCLEOTIDE SEQUENCE [LARGE SCALE GENOMIC DNA]</scope>
    <source>
        <strain evidence="1">PWHHKU_190912</strain>
    </source>
</reference>